<feature type="transmembrane region" description="Helical" evidence="1">
    <location>
        <begin position="7"/>
        <end position="29"/>
    </location>
</feature>
<keyword evidence="1" id="KW-1133">Transmembrane helix</keyword>
<dbReference type="OrthoDB" id="9782395at2"/>
<dbReference type="RefSeq" id="WP_109403362.1">
    <property type="nucleotide sequence ID" value="NZ_QFFG01000001.1"/>
</dbReference>
<organism evidence="3 4">
    <name type="scientific">Polaribacter aquimarinus</name>
    <dbReference type="NCBI Taxonomy" id="2100726"/>
    <lineage>
        <taxon>Bacteria</taxon>
        <taxon>Pseudomonadati</taxon>
        <taxon>Bacteroidota</taxon>
        <taxon>Flavobacteriia</taxon>
        <taxon>Flavobacteriales</taxon>
        <taxon>Flavobacteriaceae</taxon>
    </lineage>
</organism>
<dbReference type="AlphaFoldDB" id="A0A2U2JDM8"/>
<evidence type="ECO:0000256" key="1">
    <source>
        <dbReference type="SAM" id="Phobius"/>
    </source>
</evidence>
<dbReference type="CDD" id="cd06259">
    <property type="entry name" value="YdcF-like"/>
    <property type="match status" value="1"/>
</dbReference>
<dbReference type="EMBL" id="QFFG01000001">
    <property type="protein sequence ID" value="PWG06446.1"/>
    <property type="molecule type" value="Genomic_DNA"/>
</dbReference>
<dbReference type="InterPro" id="IPR051599">
    <property type="entry name" value="Cell_Envelope_Assoc"/>
</dbReference>
<proteinExistence type="predicted"/>
<feature type="domain" description="DUF218" evidence="2">
    <location>
        <begin position="51"/>
        <end position="188"/>
    </location>
</feature>
<name>A0A2U2JDM8_9FLAO</name>
<comment type="caution">
    <text evidence="3">The sequence shown here is derived from an EMBL/GenBank/DDBJ whole genome shotgun (WGS) entry which is preliminary data.</text>
</comment>
<keyword evidence="4" id="KW-1185">Reference proteome</keyword>
<sequence>MSRKKKFFKAVIYLTIISFISIFLSNYIIEKNADKKLFVETFNIPKNKVGLVLGTSKRISNGDINLYYKYRLEAAIKLFKSGKIEYIVISGDNGSKTYDEPTDFKIDLIKAGIPENKIFLDYAGFRTLDSVVRIKEIFGQKSITFISQKFHNERAIYLAEHFDINAIAYNAKDVSNRYGFKVKIREYLARVKVFVDIIFNVEPKFLGDKIEIK</sequence>
<dbReference type="PANTHER" id="PTHR30336">
    <property type="entry name" value="INNER MEMBRANE PROTEIN, PROBABLE PERMEASE"/>
    <property type="match status" value="1"/>
</dbReference>
<reference evidence="3 4" key="1">
    <citation type="submission" date="2018-05" db="EMBL/GenBank/DDBJ databases">
        <title>Polaribacter aquimarinus sp. nov., isolated from sediment in a sediment of sea.</title>
        <authorList>
            <person name="Lu D."/>
        </authorList>
    </citation>
    <scope>NUCLEOTIDE SEQUENCE [LARGE SCALE GENOMIC DNA]</scope>
    <source>
        <strain evidence="3 4">ZY113</strain>
    </source>
</reference>
<gene>
    <name evidence="3" type="ORF">DIS07_01040</name>
</gene>
<dbReference type="GO" id="GO:0005886">
    <property type="term" value="C:plasma membrane"/>
    <property type="evidence" value="ECO:0007669"/>
    <property type="project" value="TreeGrafter"/>
</dbReference>
<dbReference type="Proteomes" id="UP000245670">
    <property type="component" value="Unassembled WGS sequence"/>
</dbReference>
<evidence type="ECO:0000259" key="2">
    <source>
        <dbReference type="Pfam" id="PF02698"/>
    </source>
</evidence>
<keyword evidence="1" id="KW-0472">Membrane</keyword>
<keyword evidence="1" id="KW-0812">Transmembrane</keyword>
<protein>
    <submittedName>
        <fullName evidence="3">Protein SanA</fullName>
    </submittedName>
</protein>
<evidence type="ECO:0000313" key="4">
    <source>
        <dbReference type="Proteomes" id="UP000245670"/>
    </source>
</evidence>
<dbReference type="PANTHER" id="PTHR30336:SF6">
    <property type="entry name" value="INTEGRAL MEMBRANE PROTEIN"/>
    <property type="match status" value="1"/>
</dbReference>
<evidence type="ECO:0000313" key="3">
    <source>
        <dbReference type="EMBL" id="PWG06446.1"/>
    </source>
</evidence>
<dbReference type="InterPro" id="IPR003848">
    <property type="entry name" value="DUF218"/>
</dbReference>
<accession>A0A2U2JDM8</accession>
<dbReference type="Pfam" id="PF02698">
    <property type="entry name" value="DUF218"/>
    <property type="match status" value="1"/>
</dbReference>